<reference evidence="1" key="1">
    <citation type="submission" date="2020-08" db="EMBL/GenBank/DDBJ databases">
        <title>Multicomponent nature underlies the extraordinary mechanical properties of spider dragline silk.</title>
        <authorList>
            <person name="Kono N."/>
            <person name="Nakamura H."/>
            <person name="Mori M."/>
            <person name="Yoshida Y."/>
            <person name="Ohtoshi R."/>
            <person name="Malay A.D."/>
            <person name="Moran D.A.P."/>
            <person name="Tomita M."/>
            <person name="Numata K."/>
            <person name="Arakawa K."/>
        </authorList>
    </citation>
    <scope>NUCLEOTIDE SEQUENCE</scope>
</reference>
<dbReference type="AlphaFoldDB" id="A0A8X6PBM9"/>
<dbReference type="OrthoDB" id="6469350at2759"/>
<organism evidence="1 2">
    <name type="scientific">Nephila pilipes</name>
    <name type="common">Giant wood spider</name>
    <name type="synonym">Nephila maculata</name>
    <dbReference type="NCBI Taxonomy" id="299642"/>
    <lineage>
        <taxon>Eukaryota</taxon>
        <taxon>Metazoa</taxon>
        <taxon>Ecdysozoa</taxon>
        <taxon>Arthropoda</taxon>
        <taxon>Chelicerata</taxon>
        <taxon>Arachnida</taxon>
        <taxon>Araneae</taxon>
        <taxon>Araneomorphae</taxon>
        <taxon>Entelegynae</taxon>
        <taxon>Araneoidea</taxon>
        <taxon>Nephilidae</taxon>
        <taxon>Nephila</taxon>
    </lineage>
</organism>
<comment type="caution">
    <text evidence="1">The sequence shown here is derived from an EMBL/GenBank/DDBJ whole genome shotgun (WGS) entry which is preliminary data.</text>
</comment>
<name>A0A8X6PBM9_NEPPI</name>
<gene>
    <name evidence="1" type="ORF">NPIL_589441</name>
</gene>
<sequence length="101" mass="10837">MKNAACCDNWCELQDTLNTELSNAHGGLLSSRTGGLAFLRVLSYLCLIFGSIGQVGCLPVGSSVKGILPSRLTRLVWLVSGGAFPMKGHSRVRPTAPLRRH</sequence>
<protein>
    <submittedName>
        <fullName evidence="1">Uncharacterized protein</fullName>
    </submittedName>
</protein>
<keyword evidence="2" id="KW-1185">Reference proteome</keyword>
<proteinExistence type="predicted"/>
<dbReference type="Proteomes" id="UP000887013">
    <property type="component" value="Unassembled WGS sequence"/>
</dbReference>
<evidence type="ECO:0000313" key="1">
    <source>
        <dbReference type="EMBL" id="GFT62387.1"/>
    </source>
</evidence>
<accession>A0A8X6PBM9</accession>
<evidence type="ECO:0000313" key="2">
    <source>
        <dbReference type="Proteomes" id="UP000887013"/>
    </source>
</evidence>
<dbReference type="EMBL" id="BMAW01068012">
    <property type="protein sequence ID" value="GFT62387.1"/>
    <property type="molecule type" value="Genomic_DNA"/>
</dbReference>